<dbReference type="STRING" id="365046.Rta_22400"/>
<dbReference type="Pfam" id="PF13619">
    <property type="entry name" value="KTSC"/>
    <property type="match status" value="1"/>
</dbReference>
<dbReference type="Proteomes" id="UP000008385">
    <property type="component" value="Chromosome"/>
</dbReference>
<accession>F5XZX6</accession>
<reference evidence="2 3" key="2">
    <citation type="journal article" date="2011" name="PLoS ONE">
        <title>The Cyst-Dividing Bacterium Ramlibacter tataouinensis TTB310 Genome Reveals a Well-Stocked Toolbox for Adaptation to a Desert Environment.</title>
        <authorList>
            <person name="De Luca G."/>
            <person name="Barakat M."/>
            <person name="Ortet P."/>
            <person name="Fochesato S."/>
            <person name="Jourlin-Castelli C."/>
            <person name="Ansaldi M."/>
            <person name="Py B."/>
            <person name="Fichant G."/>
            <person name="Coutinho P.M."/>
            <person name="Voulhoux R."/>
            <person name="Bastien O."/>
            <person name="Marechal E."/>
            <person name="Henrissat B."/>
            <person name="Quentin Y."/>
            <person name="Noirot P."/>
            <person name="Filloux A."/>
            <person name="Mejean V."/>
            <person name="Dubow M.S."/>
            <person name="Barras F."/>
            <person name="Barbe V."/>
            <person name="Weissenbach J."/>
            <person name="Mihalcescu I."/>
            <person name="Vermeglio A."/>
            <person name="Achouak W."/>
            <person name="Heulin T."/>
        </authorList>
    </citation>
    <scope>NUCLEOTIDE SEQUENCE [LARGE SCALE GENOMIC DNA]</scope>
    <source>
        <strain evidence="3">ATCC BAA-407 / DSM 14655 / LMG 21543 / TTB310</strain>
    </source>
</reference>
<dbReference type="EMBL" id="CP000245">
    <property type="protein sequence ID" value="AEG93337.1"/>
    <property type="molecule type" value="Genomic_DNA"/>
</dbReference>
<dbReference type="OrthoDB" id="8450910at2"/>
<dbReference type="InterPro" id="IPR025309">
    <property type="entry name" value="KTSC_dom"/>
</dbReference>
<proteinExistence type="predicted"/>
<dbReference type="HOGENOM" id="CLU_2424793_0_0_4"/>
<organism evidence="2 3">
    <name type="scientific">Ramlibacter tataouinensis (strain ATCC BAA-407 / DSM 14655 / LMG 21543 / TTB310)</name>
    <dbReference type="NCBI Taxonomy" id="365046"/>
    <lineage>
        <taxon>Bacteria</taxon>
        <taxon>Pseudomonadati</taxon>
        <taxon>Pseudomonadota</taxon>
        <taxon>Betaproteobacteria</taxon>
        <taxon>Burkholderiales</taxon>
        <taxon>Comamonadaceae</taxon>
        <taxon>Ramlibacter</taxon>
    </lineage>
</organism>
<reference evidence="3" key="1">
    <citation type="submission" date="2006-01" db="EMBL/GenBank/DDBJ databases">
        <title>Genome of the cyst-dividing bacterium Ramlibacter tataouinensis.</title>
        <authorList>
            <person name="Barakat M."/>
            <person name="Ortet P."/>
            <person name="De Luca G."/>
            <person name="Jourlin-Castelli C."/>
            <person name="Ansaldi M."/>
            <person name="Py B."/>
            <person name="Fichant G."/>
            <person name="Coutinho P."/>
            <person name="Voulhoux R."/>
            <person name="Bastien O."/>
            <person name="Roy S."/>
            <person name="Marechal E."/>
            <person name="Henrissat B."/>
            <person name="Quentin Y."/>
            <person name="Noirot P."/>
            <person name="Filloux A."/>
            <person name="Mejean V."/>
            <person name="DuBow M."/>
            <person name="Barras F."/>
            <person name="Heulin T."/>
        </authorList>
    </citation>
    <scope>NUCLEOTIDE SEQUENCE [LARGE SCALE GENOMIC DNA]</scope>
    <source>
        <strain evidence="3">ATCC BAA-407 / DSM 14655 / LMG 21543 / TTB310</strain>
    </source>
</reference>
<dbReference type="RefSeq" id="WP_013901569.1">
    <property type="nucleotide sequence ID" value="NC_015677.1"/>
</dbReference>
<dbReference type="AlphaFoldDB" id="F5XZX6"/>
<gene>
    <name evidence="2" type="ordered locus">Rta_22400</name>
</gene>
<feature type="domain" description="KTSC" evidence="1">
    <location>
        <begin position="22"/>
        <end position="77"/>
    </location>
</feature>
<evidence type="ECO:0000259" key="1">
    <source>
        <dbReference type="Pfam" id="PF13619"/>
    </source>
</evidence>
<evidence type="ECO:0000313" key="2">
    <source>
        <dbReference type="EMBL" id="AEG93337.1"/>
    </source>
</evidence>
<evidence type="ECO:0000313" key="3">
    <source>
        <dbReference type="Proteomes" id="UP000008385"/>
    </source>
</evidence>
<sequence length="91" mass="10503">MAEGFPFPEHGRRYYARTEGLSQGVRSLAYERDRQTLDIEFASRESYRYHGVEPEEFVALMTSGSLGIYVNQHIKPRHRCDKLGRAPRADA</sequence>
<protein>
    <recommendedName>
        <fullName evidence="1">KTSC domain-containing protein</fullName>
    </recommendedName>
</protein>
<name>F5XZX6_RAMTT</name>
<keyword evidence="3" id="KW-1185">Reference proteome</keyword>
<dbReference type="KEGG" id="rta:Rta_22400"/>